<name>M5EUS8_9HYPH</name>
<proteinExistence type="predicted"/>
<dbReference type="EMBL" id="CAUM01000131">
    <property type="protein sequence ID" value="CCV07678.1"/>
    <property type="molecule type" value="Genomic_DNA"/>
</dbReference>
<keyword evidence="3" id="KW-1185">Reference proteome</keyword>
<protein>
    <submittedName>
        <fullName evidence="2">Uncharacterized protein</fullName>
    </submittedName>
</protein>
<dbReference type="Proteomes" id="UP000012062">
    <property type="component" value="Unassembled WGS sequence"/>
</dbReference>
<evidence type="ECO:0000313" key="3">
    <source>
        <dbReference type="Proteomes" id="UP000012062"/>
    </source>
</evidence>
<dbReference type="AlphaFoldDB" id="M5EUS8"/>
<gene>
    <name evidence="2" type="ORF">MESS2_620022</name>
</gene>
<feature type="region of interest" description="Disordered" evidence="1">
    <location>
        <begin position="1"/>
        <end position="20"/>
    </location>
</feature>
<reference evidence="2 3" key="1">
    <citation type="submission" date="2013-02" db="EMBL/GenBank/DDBJ databases">
        <authorList>
            <person name="Genoscope - CEA"/>
        </authorList>
    </citation>
    <scope>NUCLEOTIDE SEQUENCE [LARGE SCALE GENOMIC DNA]</scope>
    <source>
        <strain evidence="2 3">STM 2683</strain>
    </source>
</reference>
<sequence length="20" mass="2291">MEKPAERTAGFFLHNDEIAN</sequence>
<organism evidence="2 3">
    <name type="scientific">Mesorhizobium metallidurans STM 2683</name>
    <dbReference type="NCBI Taxonomy" id="1297569"/>
    <lineage>
        <taxon>Bacteria</taxon>
        <taxon>Pseudomonadati</taxon>
        <taxon>Pseudomonadota</taxon>
        <taxon>Alphaproteobacteria</taxon>
        <taxon>Hyphomicrobiales</taxon>
        <taxon>Phyllobacteriaceae</taxon>
        <taxon>Mesorhizobium</taxon>
    </lineage>
</organism>
<evidence type="ECO:0000313" key="2">
    <source>
        <dbReference type="EMBL" id="CCV07678.1"/>
    </source>
</evidence>
<accession>M5EUS8</accession>
<comment type="caution">
    <text evidence="2">The sequence shown here is derived from an EMBL/GenBank/DDBJ whole genome shotgun (WGS) entry which is preliminary data.</text>
</comment>
<evidence type="ECO:0000256" key="1">
    <source>
        <dbReference type="SAM" id="MobiDB-lite"/>
    </source>
</evidence>